<keyword evidence="4" id="KW-1185">Reference proteome</keyword>
<evidence type="ECO:0000313" key="3">
    <source>
        <dbReference type="EMBL" id="MFG3191178.1"/>
    </source>
</evidence>
<sequence length="160" mass="16462">MTASPESTPPAPPRRDADDARMWTRTAPAPDGTGAAILVRLGGEIDLDTADGLETALTAALSGCHDGAGLLLDLSEVSFCDSTGLNTLLRLRLLALGRHTPLTIGAASDQVSRLLDVTGTGALFAFPPRPAPRPPPTAPRDAPGPAPAPRGPRHDRPRGG</sequence>
<dbReference type="InterPro" id="IPR002645">
    <property type="entry name" value="STAS_dom"/>
</dbReference>
<proteinExistence type="predicted"/>
<dbReference type="RefSeq" id="WP_392010671.1">
    <property type="nucleotide sequence ID" value="NZ_JBIBSS010000007.1"/>
</dbReference>
<evidence type="ECO:0000256" key="1">
    <source>
        <dbReference type="SAM" id="MobiDB-lite"/>
    </source>
</evidence>
<dbReference type="Pfam" id="PF13466">
    <property type="entry name" value="STAS_2"/>
    <property type="match status" value="1"/>
</dbReference>
<dbReference type="SUPFAM" id="SSF52091">
    <property type="entry name" value="SpoIIaa-like"/>
    <property type="match status" value="1"/>
</dbReference>
<dbReference type="Gene3D" id="3.30.750.24">
    <property type="entry name" value="STAS domain"/>
    <property type="match status" value="1"/>
</dbReference>
<dbReference type="PANTHER" id="PTHR33495:SF2">
    <property type="entry name" value="ANTI-SIGMA FACTOR ANTAGONIST TM_1081-RELATED"/>
    <property type="match status" value="1"/>
</dbReference>
<name>A0ABW7BYW4_9ACTN</name>
<feature type="region of interest" description="Disordered" evidence="1">
    <location>
        <begin position="125"/>
        <end position="160"/>
    </location>
</feature>
<accession>A0ABW7BYW4</accession>
<dbReference type="Proteomes" id="UP001604282">
    <property type="component" value="Unassembled WGS sequence"/>
</dbReference>
<feature type="domain" description="STAS" evidence="2">
    <location>
        <begin position="37"/>
        <end position="119"/>
    </location>
</feature>
<dbReference type="InterPro" id="IPR036513">
    <property type="entry name" value="STAS_dom_sf"/>
</dbReference>
<dbReference type="InterPro" id="IPR058548">
    <property type="entry name" value="MlaB-like_STAS"/>
</dbReference>
<protein>
    <submittedName>
        <fullName evidence="3">STAS domain-containing protein</fullName>
    </submittedName>
</protein>
<dbReference type="EMBL" id="JBICZW010000011">
    <property type="protein sequence ID" value="MFG3191178.1"/>
    <property type="molecule type" value="Genomic_DNA"/>
</dbReference>
<gene>
    <name evidence="3" type="ORF">ACGFYS_19825</name>
</gene>
<feature type="compositionally biased region" description="Basic and acidic residues" evidence="1">
    <location>
        <begin position="13"/>
        <end position="22"/>
    </location>
</feature>
<evidence type="ECO:0000313" key="4">
    <source>
        <dbReference type="Proteomes" id="UP001604282"/>
    </source>
</evidence>
<feature type="compositionally biased region" description="Pro residues" evidence="1">
    <location>
        <begin position="127"/>
        <end position="150"/>
    </location>
</feature>
<organism evidence="3 4">
    <name type="scientific">Streptomyces omiyaensis</name>
    <dbReference type="NCBI Taxonomy" id="68247"/>
    <lineage>
        <taxon>Bacteria</taxon>
        <taxon>Bacillati</taxon>
        <taxon>Actinomycetota</taxon>
        <taxon>Actinomycetes</taxon>
        <taxon>Kitasatosporales</taxon>
        <taxon>Streptomycetaceae</taxon>
        <taxon>Streptomyces</taxon>
    </lineage>
</organism>
<dbReference type="PROSITE" id="PS50801">
    <property type="entry name" value="STAS"/>
    <property type="match status" value="1"/>
</dbReference>
<reference evidence="3 4" key="1">
    <citation type="submission" date="2024-10" db="EMBL/GenBank/DDBJ databases">
        <title>The Natural Products Discovery Center: Release of the First 8490 Sequenced Strains for Exploring Actinobacteria Biosynthetic Diversity.</title>
        <authorList>
            <person name="Kalkreuter E."/>
            <person name="Kautsar S.A."/>
            <person name="Yang D."/>
            <person name="Bader C.D."/>
            <person name="Teijaro C.N."/>
            <person name="Fluegel L."/>
            <person name="Davis C.M."/>
            <person name="Simpson J.R."/>
            <person name="Lauterbach L."/>
            <person name="Steele A.D."/>
            <person name="Gui C."/>
            <person name="Meng S."/>
            <person name="Li G."/>
            <person name="Viehrig K."/>
            <person name="Ye F."/>
            <person name="Su P."/>
            <person name="Kiefer A.F."/>
            <person name="Nichols A."/>
            <person name="Cepeda A.J."/>
            <person name="Yan W."/>
            <person name="Fan B."/>
            <person name="Jiang Y."/>
            <person name="Adhikari A."/>
            <person name="Zheng C.-J."/>
            <person name="Schuster L."/>
            <person name="Cowan T.M."/>
            <person name="Smanski M.J."/>
            <person name="Chevrette M.G."/>
            <person name="De Carvalho L.P.S."/>
            <person name="Shen B."/>
        </authorList>
    </citation>
    <scope>NUCLEOTIDE SEQUENCE [LARGE SCALE GENOMIC DNA]</scope>
    <source>
        <strain evidence="3 4">NPDC048229</strain>
    </source>
</reference>
<evidence type="ECO:0000259" key="2">
    <source>
        <dbReference type="PROSITE" id="PS50801"/>
    </source>
</evidence>
<feature type="region of interest" description="Disordered" evidence="1">
    <location>
        <begin position="1"/>
        <end position="26"/>
    </location>
</feature>
<dbReference type="CDD" id="cd07043">
    <property type="entry name" value="STAS_anti-anti-sigma_factors"/>
    <property type="match status" value="1"/>
</dbReference>
<dbReference type="PANTHER" id="PTHR33495">
    <property type="entry name" value="ANTI-SIGMA FACTOR ANTAGONIST TM_1081-RELATED-RELATED"/>
    <property type="match status" value="1"/>
</dbReference>
<comment type="caution">
    <text evidence="3">The sequence shown here is derived from an EMBL/GenBank/DDBJ whole genome shotgun (WGS) entry which is preliminary data.</text>
</comment>